<organism evidence="2">
    <name type="scientific">Hordeum vulgare subsp. vulgare</name>
    <name type="common">Domesticated barley</name>
    <dbReference type="NCBI Taxonomy" id="112509"/>
    <lineage>
        <taxon>Eukaryota</taxon>
        <taxon>Viridiplantae</taxon>
        <taxon>Streptophyta</taxon>
        <taxon>Embryophyta</taxon>
        <taxon>Tracheophyta</taxon>
        <taxon>Spermatophyta</taxon>
        <taxon>Magnoliopsida</taxon>
        <taxon>Liliopsida</taxon>
        <taxon>Poales</taxon>
        <taxon>Poaceae</taxon>
        <taxon>BOP clade</taxon>
        <taxon>Pooideae</taxon>
        <taxon>Triticodae</taxon>
        <taxon>Triticeae</taxon>
        <taxon>Hordeinae</taxon>
        <taxon>Hordeum</taxon>
    </lineage>
</organism>
<evidence type="ECO:0000313" key="2">
    <source>
        <dbReference type="EMBL" id="BAJ88520.1"/>
    </source>
</evidence>
<dbReference type="EMBL" id="AK357306">
    <property type="protein sequence ID" value="BAJ88520.1"/>
    <property type="molecule type" value="mRNA"/>
</dbReference>
<protein>
    <submittedName>
        <fullName evidence="2">Predicted protein</fullName>
    </submittedName>
</protein>
<feature type="region of interest" description="Disordered" evidence="1">
    <location>
        <begin position="1"/>
        <end position="29"/>
    </location>
</feature>
<proteinExistence type="evidence at transcript level"/>
<accession>F2D099</accession>
<dbReference type="AlphaFoldDB" id="F2D099"/>
<name>F2D099_HORVV</name>
<sequence length="72" mass="7307">MASTSSDVKLPPPLRKGISLSTSTAAPSPKNGCATTSLLDVYLGRIECRTESPAIVAGVSPVPLLVNAGGER</sequence>
<reference evidence="2" key="1">
    <citation type="journal article" date="2011" name="Plant Physiol.">
        <title>Comprehensive sequence analysis of 24,783 barley full-length cDNAs derived from 12 clone libraries.</title>
        <authorList>
            <person name="Matsumoto T."/>
            <person name="Tanaka T."/>
            <person name="Sakai H."/>
            <person name="Amano N."/>
            <person name="Kanamori H."/>
            <person name="Kurita K."/>
            <person name="Kikuta A."/>
            <person name="Kamiya K."/>
            <person name="Yamamoto M."/>
            <person name="Ikawa H."/>
            <person name="Fujii N."/>
            <person name="Hori K."/>
            <person name="Itoh T."/>
            <person name="Sato K."/>
        </authorList>
    </citation>
    <scope>NUCLEOTIDE SEQUENCE</scope>
    <source>
        <tissue evidence="2">Shoot</tissue>
    </source>
</reference>
<evidence type="ECO:0000256" key="1">
    <source>
        <dbReference type="SAM" id="MobiDB-lite"/>
    </source>
</evidence>